<dbReference type="SMART" id="SM00359">
    <property type="entry name" value="PUA"/>
    <property type="match status" value="1"/>
</dbReference>
<dbReference type="STRING" id="6265.A0A0B2V6J6"/>
<feature type="domain" description="PUA" evidence="4">
    <location>
        <begin position="200"/>
        <end position="279"/>
    </location>
</feature>
<dbReference type="InterPro" id="IPR004521">
    <property type="entry name" value="Uncharacterised_CHP00451"/>
</dbReference>
<evidence type="ECO:0000313" key="6">
    <source>
        <dbReference type="Proteomes" id="UP000031036"/>
    </source>
</evidence>
<dbReference type="PANTHER" id="PTHR22798:SF0">
    <property type="entry name" value="MALIGNANT T-CELL-AMPLIFIED SEQUENCE 1"/>
    <property type="match status" value="1"/>
</dbReference>
<dbReference type="CDD" id="cd11609">
    <property type="entry name" value="MCT1_N"/>
    <property type="match status" value="1"/>
</dbReference>
<dbReference type="SUPFAM" id="SSF88697">
    <property type="entry name" value="PUA domain-like"/>
    <property type="match status" value="1"/>
</dbReference>
<comment type="similarity">
    <text evidence="2">Belongs to the MCTS1 family.</text>
</comment>
<dbReference type="InterPro" id="IPR041366">
    <property type="entry name" value="Pre-PUA"/>
</dbReference>
<name>A0A0B2V6J6_TOXCA</name>
<dbReference type="CDD" id="cd21155">
    <property type="entry name" value="PUA_MCTS-1-like"/>
    <property type="match status" value="1"/>
</dbReference>
<dbReference type="PROSITE" id="PS50890">
    <property type="entry name" value="PUA"/>
    <property type="match status" value="1"/>
</dbReference>
<protein>
    <submittedName>
        <fullName evidence="5">Malignant T-cell-amplified sequence 1</fullName>
    </submittedName>
</protein>
<dbReference type="PANTHER" id="PTHR22798">
    <property type="entry name" value="MCT-1 PROTEIN"/>
    <property type="match status" value="1"/>
</dbReference>
<gene>
    <name evidence="5" type="primary">Mcts1</name>
    <name evidence="5" type="ORF">Tcan_06130</name>
</gene>
<dbReference type="GO" id="GO:0003723">
    <property type="term" value="F:RNA binding"/>
    <property type="evidence" value="ECO:0007669"/>
    <property type="project" value="InterPro"/>
</dbReference>
<dbReference type="InterPro" id="IPR015947">
    <property type="entry name" value="PUA-like_sf"/>
</dbReference>
<reference evidence="5 6" key="1">
    <citation type="submission" date="2014-11" db="EMBL/GenBank/DDBJ databases">
        <title>Genetic blueprint of the zoonotic pathogen Toxocara canis.</title>
        <authorList>
            <person name="Zhu X.-Q."/>
            <person name="Korhonen P.K."/>
            <person name="Cai H."/>
            <person name="Young N.D."/>
            <person name="Nejsum P."/>
            <person name="von Samson-Himmelstjerna G."/>
            <person name="Boag P.R."/>
            <person name="Tan P."/>
            <person name="Li Q."/>
            <person name="Min J."/>
            <person name="Yang Y."/>
            <person name="Wang X."/>
            <person name="Fang X."/>
            <person name="Hall R.S."/>
            <person name="Hofmann A."/>
            <person name="Sternberg P.W."/>
            <person name="Jex A.R."/>
            <person name="Gasser R.B."/>
        </authorList>
    </citation>
    <scope>NUCLEOTIDE SEQUENCE [LARGE SCALE GENOMIC DNA]</scope>
    <source>
        <strain evidence="5">PN_DK_2014</strain>
    </source>
</reference>
<evidence type="ECO:0000256" key="2">
    <source>
        <dbReference type="ARBA" id="ARBA00008955"/>
    </source>
</evidence>
<keyword evidence="6" id="KW-1185">Reference proteome</keyword>
<keyword evidence="3" id="KW-0963">Cytoplasm</keyword>
<evidence type="ECO:0000259" key="4">
    <source>
        <dbReference type="SMART" id="SM00359"/>
    </source>
</evidence>
<organism evidence="5 6">
    <name type="scientific">Toxocara canis</name>
    <name type="common">Canine roundworm</name>
    <dbReference type="NCBI Taxonomy" id="6265"/>
    <lineage>
        <taxon>Eukaryota</taxon>
        <taxon>Metazoa</taxon>
        <taxon>Ecdysozoa</taxon>
        <taxon>Nematoda</taxon>
        <taxon>Chromadorea</taxon>
        <taxon>Rhabditida</taxon>
        <taxon>Spirurina</taxon>
        <taxon>Ascaridomorpha</taxon>
        <taxon>Ascaridoidea</taxon>
        <taxon>Toxocaridae</taxon>
        <taxon>Toxocara</taxon>
    </lineage>
</organism>
<dbReference type="Pfam" id="PF01472">
    <property type="entry name" value="PUA"/>
    <property type="match status" value="1"/>
</dbReference>
<comment type="caution">
    <text evidence="5">The sequence shown here is derived from an EMBL/GenBank/DDBJ whole genome shotgun (WGS) entry which is preliminary data.</text>
</comment>
<evidence type="ECO:0000313" key="5">
    <source>
        <dbReference type="EMBL" id="KHN77124.1"/>
    </source>
</evidence>
<dbReference type="InterPro" id="IPR002478">
    <property type="entry name" value="PUA"/>
</dbReference>
<dbReference type="NCBIfam" id="TIGR00451">
    <property type="entry name" value="unchar_dom_2"/>
    <property type="match status" value="1"/>
</dbReference>
<evidence type="ECO:0000256" key="3">
    <source>
        <dbReference type="ARBA" id="ARBA00022490"/>
    </source>
</evidence>
<accession>A0A0B2V6J6</accession>
<evidence type="ECO:0000256" key="1">
    <source>
        <dbReference type="ARBA" id="ARBA00004496"/>
    </source>
</evidence>
<dbReference type="GO" id="GO:0001731">
    <property type="term" value="P:formation of translation preinitiation complex"/>
    <property type="evidence" value="ECO:0007669"/>
    <property type="project" value="TreeGrafter"/>
</dbReference>
<dbReference type="AlphaFoldDB" id="A0A0B2V6J6"/>
<dbReference type="OrthoDB" id="10249667at2759"/>
<dbReference type="FunFam" id="3.10.400.20:FF:000001">
    <property type="entry name" value="Malignant T-cell-amplified sequence 1"/>
    <property type="match status" value="1"/>
</dbReference>
<dbReference type="Proteomes" id="UP000031036">
    <property type="component" value="Unassembled WGS sequence"/>
</dbReference>
<dbReference type="GO" id="GO:0002188">
    <property type="term" value="P:translation reinitiation"/>
    <property type="evidence" value="ECO:0007669"/>
    <property type="project" value="UniProtKB-ARBA"/>
</dbReference>
<dbReference type="InterPro" id="IPR016437">
    <property type="entry name" value="MCT-1/Tma20"/>
</dbReference>
<dbReference type="Gene3D" id="3.10.400.20">
    <property type="match status" value="1"/>
</dbReference>
<dbReference type="GO" id="GO:0005737">
    <property type="term" value="C:cytoplasm"/>
    <property type="evidence" value="ECO:0007669"/>
    <property type="project" value="UniProtKB-SubCell"/>
</dbReference>
<comment type="subcellular location">
    <subcellularLocation>
        <location evidence="1">Cytoplasm</location>
    </subcellularLocation>
</comment>
<dbReference type="Pfam" id="PF17832">
    <property type="entry name" value="Pre-PUA"/>
    <property type="match status" value="1"/>
</dbReference>
<dbReference type="EMBL" id="JPKZ01002384">
    <property type="protein sequence ID" value="KHN77124.1"/>
    <property type="molecule type" value="Genomic_DNA"/>
</dbReference>
<sequence length="289" mass="32213">MFNCAHAATLPPRDLPNLEKKKTIARTSTSCLIKLKTRQQATMQSLQTTRLSPLASNEQRSEIFKESSPKGPGISANECSLLGHITLQFLDFGAIVTFSCIDVAIGFLLKFDEKDDIIGTQQLKSSAQKGIRAKIQEQYPMLENYMNDILPKKENFKLVKCKDHVELIADAEGNVMFIKPRDIPYIPSLRLLHKYPFMMPHQQVDKGAIKFVLNGSQIMCPGLTSPGAKMTDNIPKNTIVAVMAEGKQHALAIGLMKMSTEEIRSINKDIGIENLHHLNDGLWKVPIVS</sequence>
<proteinExistence type="inferred from homology"/>